<gene>
    <name evidence="1" type="ORF">O6P32_03725</name>
</gene>
<organism evidence="1 2">
    <name type="scientific">Phocaeicola acetigenes</name>
    <dbReference type="NCBI Taxonomy" id="3016083"/>
    <lineage>
        <taxon>Bacteria</taxon>
        <taxon>Pseudomonadati</taxon>
        <taxon>Bacteroidota</taxon>
        <taxon>Bacteroidia</taxon>
        <taxon>Bacteroidales</taxon>
        <taxon>Bacteroidaceae</taxon>
        <taxon>Phocaeicola</taxon>
    </lineage>
</organism>
<accession>A0ABT4PFI6</accession>
<dbReference type="RefSeq" id="WP_269876877.1">
    <property type="nucleotide sequence ID" value="NZ_JAPZVM010000002.1"/>
</dbReference>
<protein>
    <submittedName>
        <fullName evidence="1">DUF4827 domain-containing protein</fullName>
    </submittedName>
</protein>
<reference evidence="1" key="1">
    <citation type="submission" date="2022-12" db="EMBL/GenBank/DDBJ databases">
        <title>Phocaeicola acetigenes sp. nov., isolated feces from a healthy human.</title>
        <authorList>
            <person name="Do H."/>
            <person name="Ha Y.B."/>
            <person name="Kim J.-S."/>
            <person name="Suh M.K."/>
            <person name="Kim H.S."/>
            <person name="Lee J.-S."/>
        </authorList>
    </citation>
    <scope>NUCLEOTIDE SEQUENCE</scope>
    <source>
        <strain evidence="1">KGMB11183</strain>
    </source>
</reference>
<dbReference type="Gene3D" id="3.10.50.40">
    <property type="match status" value="1"/>
</dbReference>
<proteinExistence type="predicted"/>
<dbReference type="Pfam" id="PF16109">
    <property type="entry name" value="DUF4827"/>
    <property type="match status" value="1"/>
</dbReference>
<dbReference type="EMBL" id="JAPZVM010000002">
    <property type="protein sequence ID" value="MCZ8371815.1"/>
    <property type="molecule type" value="Genomic_DNA"/>
</dbReference>
<dbReference type="Proteomes" id="UP001141933">
    <property type="component" value="Unassembled WGS sequence"/>
</dbReference>
<evidence type="ECO:0000313" key="1">
    <source>
        <dbReference type="EMBL" id="MCZ8371815.1"/>
    </source>
</evidence>
<name>A0ABT4PFI6_9BACT</name>
<dbReference type="InterPro" id="IPR032252">
    <property type="entry name" value="DUF4827"/>
</dbReference>
<comment type="caution">
    <text evidence="1">The sequence shown here is derived from an EMBL/GenBank/DDBJ whole genome shotgun (WGS) entry which is preliminary data.</text>
</comment>
<dbReference type="InterPro" id="IPR046357">
    <property type="entry name" value="PPIase_dom_sf"/>
</dbReference>
<evidence type="ECO:0000313" key="2">
    <source>
        <dbReference type="Proteomes" id="UP001141933"/>
    </source>
</evidence>
<keyword evidence="2" id="KW-1185">Reference proteome</keyword>
<sequence>MKKINFVFTIVCALAFCLQSCNNGKTYAEMKEEEADAINAWISRNNINVISEKDFYAQDTMTTENQYVLFEESGVYMNIIQKGPKYTEGEHAGEYKGKVLGDGSQEILSRFVEVAMQERSDLGMAVGDTLLANMGVLNPDYYIYDEEFKVTIDGTSYSATFQGRSLMYNQYGSTAVPTGWLIPLKYVKPFRTTSSEQVTRVRLIVPHGQGSSTASKYVYPCFYELTYNLGK</sequence>